<keyword evidence="3" id="KW-1185">Reference proteome</keyword>
<evidence type="ECO:0000313" key="3">
    <source>
        <dbReference type="Proteomes" id="UP001235269"/>
    </source>
</evidence>
<dbReference type="EMBL" id="JAUSWH010000003">
    <property type="protein sequence ID" value="MDQ0454920.1"/>
    <property type="molecule type" value="Genomic_DNA"/>
</dbReference>
<dbReference type="Gene3D" id="3.20.20.220">
    <property type="match status" value="1"/>
</dbReference>
<dbReference type="GO" id="GO:0004489">
    <property type="term" value="F:methylenetetrahydrofolate reductase [NAD(P)H] activity"/>
    <property type="evidence" value="ECO:0007669"/>
    <property type="project" value="UniProtKB-EC"/>
</dbReference>
<evidence type="ECO:0000313" key="2">
    <source>
        <dbReference type="EMBL" id="MDQ0454920.1"/>
    </source>
</evidence>
<proteinExistence type="predicted"/>
<organism evidence="2 3">
    <name type="scientific">Rhizobium paknamense</name>
    <dbReference type="NCBI Taxonomy" id="1206817"/>
    <lineage>
        <taxon>Bacteria</taxon>
        <taxon>Pseudomonadati</taxon>
        <taxon>Pseudomonadota</taxon>
        <taxon>Alphaproteobacteria</taxon>
        <taxon>Hyphomicrobiales</taxon>
        <taxon>Rhizobiaceae</taxon>
        <taxon>Rhizobium/Agrobacterium group</taxon>
        <taxon>Rhizobium</taxon>
    </lineage>
</organism>
<sequence length="292" mass="31330">MDQPAPHSPLSQASALPCGSIEVLPRTAAAIADFRSLLAPGTRIYIAHVHGTPVDDMVKTATRLRGEGFAVMPHIPARSIGGPEDLQLLLTRYRQEADVREALLLGGGATSPAGRFTSCRDMLETGLFEALGFERLHVAGHPEGNRDIDPDGSTGEADRALFWKQDYARRTGIAMAIITQFAFEPTCFITWSERIAALGITLPVHVGLAGPTKLQTLIKYAIACGVGPSLKVLQKRALDVRRLLTPFEPTELAGALTAYKQANPESLISAVHLFPLGGIDPAARWMSAHPTA</sequence>
<dbReference type="Proteomes" id="UP001235269">
    <property type="component" value="Unassembled WGS sequence"/>
</dbReference>
<dbReference type="EC" id="1.5.1.20" evidence="2"/>
<reference evidence="2 3" key="1">
    <citation type="submission" date="2023-07" db="EMBL/GenBank/DDBJ databases">
        <title>Genomic Encyclopedia of Type Strains, Phase IV (KMG-IV): sequencing the most valuable type-strain genomes for metagenomic binning, comparative biology and taxonomic classification.</title>
        <authorList>
            <person name="Goeker M."/>
        </authorList>
    </citation>
    <scope>NUCLEOTIDE SEQUENCE [LARGE SCALE GENOMIC DNA]</scope>
    <source>
        <strain evidence="2 3">DSM 100301</strain>
    </source>
</reference>
<name>A0ABU0I9K6_9HYPH</name>
<protein>
    <submittedName>
        <fullName evidence="2">Methylenetetrahydrofolate reductase (NADPH)</fullName>
        <ecNumber evidence="2">1.5.1.20</ecNumber>
    </submittedName>
</protein>
<dbReference type="RefSeq" id="WP_307157128.1">
    <property type="nucleotide sequence ID" value="NZ_JAUSWH010000003.1"/>
</dbReference>
<evidence type="ECO:0000256" key="1">
    <source>
        <dbReference type="ARBA" id="ARBA00023002"/>
    </source>
</evidence>
<comment type="caution">
    <text evidence="2">The sequence shown here is derived from an EMBL/GenBank/DDBJ whole genome shotgun (WGS) entry which is preliminary data.</text>
</comment>
<gene>
    <name evidence="2" type="ORF">QO005_001250</name>
</gene>
<dbReference type="SUPFAM" id="SSF51730">
    <property type="entry name" value="FAD-linked oxidoreductase"/>
    <property type="match status" value="1"/>
</dbReference>
<keyword evidence="1 2" id="KW-0560">Oxidoreductase</keyword>
<dbReference type="InterPro" id="IPR029041">
    <property type="entry name" value="FAD-linked_oxidoreductase-like"/>
</dbReference>
<accession>A0ABU0I9K6</accession>